<keyword evidence="2" id="KW-0677">Repeat</keyword>
<proteinExistence type="predicted"/>
<dbReference type="NCBIfam" id="TIGR02167">
    <property type="entry name" value="Liste_lipo_26"/>
    <property type="match status" value="5"/>
</dbReference>
<accession>A0A0F4LDI8</accession>
<dbReference type="InterPro" id="IPR032675">
    <property type="entry name" value="LRR_dom_sf"/>
</dbReference>
<keyword evidence="1" id="KW-0732">Signal</keyword>
<evidence type="ECO:0000259" key="5">
    <source>
        <dbReference type="Pfam" id="PF06458"/>
    </source>
</evidence>
<organism evidence="6 7">
    <name type="scientific">Lactobacillus melliventris</name>
    <dbReference type="NCBI Taxonomy" id="1218507"/>
    <lineage>
        <taxon>Bacteria</taxon>
        <taxon>Bacillati</taxon>
        <taxon>Bacillota</taxon>
        <taxon>Bacilli</taxon>
        <taxon>Lactobacillales</taxon>
        <taxon>Lactobacillaceae</taxon>
        <taxon>Lactobacillus</taxon>
    </lineage>
</organism>
<evidence type="ECO:0008006" key="8">
    <source>
        <dbReference type="Google" id="ProtNLM"/>
    </source>
</evidence>
<dbReference type="RefSeq" id="WP_052724675.1">
    <property type="nucleotide sequence ID" value="NZ_JBHTMT010000002.1"/>
</dbReference>
<feature type="domain" description="MucBP" evidence="5">
    <location>
        <begin position="476"/>
        <end position="538"/>
    </location>
</feature>
<dbReference type="Pfam" id="PF06458">
    <property type="entry name" value="MucBP"/>
    <property type="match status" value="2"/>
</dbReference>
<dbReference type="OrthoDB" id="2195283at2"/>
<dbReference type="PANTHER" id="PTHR24373">
    <property type="entry name" value="SLIT RELATED LEUCINE-RICH REPEAT NEURONAL PROTEIN"/>
    <property type="match status" value="1"/>
</dbReference>
<dbReference type="Pfam" id="PF03217">
    <property type="entry name" value="SlpA"/>
    <property type="match status" value="2"/>
</dbReference>
<dbReference type="InterPro" id="IPR011889">
    <property type="entry name" value="Liste_lipo_26"/>
</dbReference>
<dbReference type="Proteomes" id="UP000033531">
    <property type="component" value="Unassembled WGS sequence"/>
</dbReference>
<evidence type="ECO:0000259" key="4">
    <source>
        <dbReference type="Pfam" id="PF03217"/>
    </source>
</evidence>
<evidence type="ECO:0000313" key="7">
    <source>
        <dbReference type="Proteomes" id="UP000033531"/>
    </source>
</evidence>
<dbReference type="InterPro" id="IPR024968">
    <property type="entry name" value="SlpA_C_lactobacillus"/>
</dbReference>
<name>A0A0F4LDI8_9LACO</name>
<dbReference type="Gene3D" id="3.10.20.320">
    <property type="entry name" value="Putative peptidoglycan bound protein (lpxtg motif)"/>
    <property type="match status" value="2"/>
</dbReference>
<feature type="domain" description="MucBP" evidence="5">
    <location>
        <begin position="396"/>
        <end position="455"/>
    </location>
</feature>
<dbReference type="InterPro" id="IPR050328">
    <property type="entry name" value="Dev_Immune_Receptor"/>
</dbReference>
<dbReference type="GO" id="GO:0031012">
    <property type="term" value="C:extracellular matrix"/>
    <property type="evidence" value="ECO:0007669"/>
    <property type="project" value="TreeGrafter"/>
</dbReference>
<dbReference type="SUPFAM" id="SSF52058">
    <property type="entry name" value="L domain-like"/>
    <property type="match status" value="1"/>
</dbReference>
<reference evidence="6 7" key="1">
    <citation type="submission" date="2015-01" db="EMBL/GenBank/DDBJ databases">
        <title>Comparative genomics of the lactic acid bacteria isolated from the honey bee gut.</title>
        <authorList>
            <person name="Ellegaard K.M."/>
            <person name="Tamarit D."/>
            <person name="Javelind E."/>
            <person name="Olofsson T."/>
            <person name="Andersson S.G."/>
            <person name="Vasquez A."/>
        </authorList>
    </citation>
    <scope>NUCLEOTIDE SEQUENCE [LARGE SCALE GENOMIC DNA]</scope>
    <source>
        <strain evidence="6 7">Hma8</strain>
    </source>
</reference>
<evidence type="ECO:0000313" key="6">
    <source>
        <dbReference type="EMBL" id="KJY55601.1"/>
    </source>
</evidence>
<dbReference type="PATRIC" id="fig|1218507.3.peg.1921"/>
<dbReference type="EMBL" id="JXLI01000014">
    <property type="protein sequence ID" value="KJY55601.1"/>
    <property type="molecule type" value="Genomic_DNA"/>
</dbReference>
<dbReference type="AlphaFoldDB" id="A0A0F4LDI8"/>
<feature type="domain" description="S-layer protein C-terminal" evidence="4">
    <location>
        <begin position="542"/>
        <end position="599"/>
    </location>
</feature>
<dbReference type="InterPro" id="IPR009459">
    <property type="entry name" value="MucBP_dom"/>
</dbReference>
<dbReference type="STRING" id="1218507.JF74_17190"/>
<feature type="region of interest" description="Disordered" evidence="3">
    <location>
        <begin position="60"/>
        <end position="84"/>
    </location>
</feature>
<feature type="domain" description="S-layer protein C-terminal" evidence="4">
    <location>
        <begin position="600"/>
        <end position="663"/>
    </location>
</feature>
<dbReference type="PANTHER" id="PTHR24373:SF370">
    <property type="entry name" value="FISH-LIPS, ISOFORM E"/>
    <property type="match status" value="1"/>
</dbReference>
<sequence>MSKKKNSKQTETSLMYFSIAAASLSLLSMTPKTVKADETVLSSLTKQTVAGKNYANNKVAFPKSTTNDQPKVNTPEAPQFQDSAPNTFKWGNLDVTYSNHVVTVPGGSVTQPGSMAYINGINKDDIQEVKFTGQLKVNSAAEMFRGLPNLTKITGLKNLDTSDAIDMRYMFANCKNLTSIDGIGDLQTPKVTNMLYMFADCGKLTDLDLSGFDTTNTQYVEGMFQGCENLQSIKFSPKFTIANVNSMKFMFSGCSSLTALDLSKFNTSNVTNMIRVFEDCSSLTKLDLSSFDTSKVNDMMGMFNGCSNLKELDLSSFVINPAIDKGYMLDGLTKLNTLKLGKKTNINESYLDTPGTWVNVGNGTEDAPQANQKLSSNDLASQGIDDTFIRPGAAIKAFYLDIDGKSIADETSLNGKIGNSYKLTPKTIPGYIIKEIPANASGFFTDQPQSVKFVYSAVPVSVPSTPAASTPVKAANVIVHYQDESGNKLAPDTVLQGNVSDGYITSPVEIAGYTLKTRPDNATGFYSDQNQDITYIYTKNATGLSSVTRTVFHNSYVYDENGVRKKGEYFAGKTVKTYGTKLIQGKKYYDLGNNDFVKAVNITGVNRKLKHNAYIYSKKANKKVKRLGRKVLKKNKKVRTYGGAVKMHNKWYYIIGKNQFVKKANFR</sequence>
<comment type="caution">
    <text evidence="6">The sequence shown here is derived from an EMBL/GenBank/DDBJ whole genome shotgun (WGS) entry which is preliminary data.</text>
</comment>
<dbReference type="Pfam" id="PF03382">
    <property type="entry name" value="DUF285"/>
    <property type="match status" value="1"/>
</dbReference>
<protein>
    <recommendedName>
        <fullName evidence="8">BspA family leucine-rich repeat surface protein</fullName>
    </recommendedName>
</protein>
<dbReference type="InterPro" id="IPR005046">
    <property type="entry name" value="DUF285"/>
</dbReference>
<evidence type="ECO:0000256" key="3">
    <source>
        <dbReference type="SAM" id="MobiDB-lite"/>
    </source>
</evidence>
<dbReference type="Gene3D" id="3.80.10.10">
    <property type="entry name" value="Ribonuclease Inhibitor"/>
    <property type="match status" value="1"/>
</dbReference>
<evidence type="ECO:0000256" key="2">
    <source>
        <dbReference type="ARBA" id="ARBA00022737"/>
    </source>
</evidence>
<feature type="compositionally biased region" description="Polar residues" evidence="3">
    <location>
        <begin position="63"/>
        <end position="72"/>
    </location>
</feature>
<dbReference type="HOGENOM" id="CLU_007250_0_0_9"/>
<evidence type="ECO:0000256" key="1">
    <source>
        <dbReference type="ARBA" id="ARBA00022729"/>
    </source>
</evidence>
<dbReference type="GO" id="GO:0005615">
    <property type="term" value="C:extracellular space"/>
    <property type="evidence" value="ECO:0007669"/>
    <property type="project" value="TreeGrafter"/>
</dbReference>
<gene>
    <name evidence="6" type="ORF">JF74_17190</name>
</gene>